<gene>
    <name evidence="3" type="ORF">ATK86_4645</name>
</gene>
<dbReference type="SUPFAM" id="SSF56601">
    <property type="entry name" value="beta-lactamase/transpeptidase-like"/>
    <property type="match status" value="1"/>
</dbReference>
<dbReference type="RefSeq" id="WP_170112159.1">
    <property type="nucleotide sequence ID" value="NZ_PJMW01000002.1"/>
</dbReference>
<reference evidence="3 4" key="1">
    <citation type="submission" date="2017-12" db="EMBL/GenBank/DDBJ databases">
        <title>Sequencing the genomes of 1000 Actinobacteria strains.</title>
        <authorList>
            <person name="Klenk H.-P."/>
        </authorList>
    </citation>
    <scope>NUCLEOTIDE SEQUENCE [LARGE SCALE GENOMIC DNA]</scope>
    <source>
        <strain evidence="3 4">DSM 44489</strain>
    </source>
</reference>
<dbReference type="PANTHER" id="PTHR43283">
    <property type="entry name" value="BETA-LACTAMASE-RELATED"/>
    <property type="match status" value="1"/>
</dbReference>
<evidence type="ECO:0000313" key="4">
    <source>
        <dbReference type="Proteomes" id="UP000233766"/>
    </source>
</evidence>
<keyword evidence="4" id="KW-1185">Reference proteome</keyword>
<evidence type="ECO:0000259" key="2">
    <source>
        <dbReference type="Pfam" id="PF00144"/>
    </source>
</evidence>
<comment type="caution">
    <text evidence="3">The sequence shown here is derived from an EMBL/GenBank/DDBJ whole genome shotgun (WGS) entry which is preliminary data.</text>
</comment>
<dbReference type="PANTHER" id="PTHR43283:SF7">
    <property type="entry name" value="BETA-LACTAMASE-RELATED DOMAIN-CONTAINING PROTEIN"/>
    <property type="match status" value="1"/>
</dbReference>
<dbReference type="InterPro" id="IPR001466">
    <property type="entry name" value="Beta-lactam-related"/>
</dbReference>
<organism evidence="3 4">
    <name type="scientific">Nocardia fluminea</name>
    <dbReference type="NCBI Taxonomy" id="134984"/>
    <lineage>
        <taxon>Bacteria</taxon>
        <taxon>Bacillati</taxon>
        <taxon>Actinomycetota</taxon>
        <taxon>Actinomycetes</taxon>
        <taxon>Mycobacteriales</taxon>
        <taxon>Nocardiaceae</taxon>
        <taxon>Nocardia</taxon>
    </lineage>
</organism>
<dbReference type="InterPro" id="IPR012338">
    <property type="entry name" value="Beta-lactam/transpept-like"/>
</dbReference>
<dbReference type="Pfam" id="PF00144">
    <property type="entry name" value="Beta-lactamase"/>
    <property type="match status" value="1"/>
</dbReference>
<evidence type="ECO:0000313" key="3">
    <source>
        <dbReference type="EMBL" id="PKV80223.1"/>
    </source>
</evidence>
<dbReference type="InterPro" id="IPR006311">
    <property type="entry name" value="TAT_signal"/>
</dbReference>
<feature type="chain" id="PRO_5014924051" evidence="1">
    <location>
        <begin position="30"/>
        <end position="464"/>
    </location>
</feature>
<name>A0A2N3VEZ5_9NOCA</name>
<dbReference type="PROSITE" id="PS51318">
    <property type="entry name" value="TAT"/>
    <property type="match status" value="1"/>
</dbReference>
<protein>
    <submittedName>
        <fullName evidence="3">CubicO group peptidase (Beta-lactamase class C family)</fullName>
    </submittedName>
</protein>
<dbReference type="InterPro" id="IPR050789">
    <property type="entry name" value="Diverse_Enzym_Activities"/>
</dbReference>
<sequence length="464" mass="48991">MTSRRAVVSTGLTVALITALAVFGTPVTAATADVACAEPPPAQTPSRADAEAVGMDRAAVGAALDFGAQAGGVAVQIYRHGCLVGDRTPTGNFPLPLASATKGVTATVIGRAVTLGYFGVDDRLGKFFPRADPAHADLTVRQVLTQTTGLHFSWPADIAGLQTDSVLQTLATPAEYAPGGTFQYAQNVLMVLPEIVELTTGVDFQDFAQREVFDQLGIARDNWVWLSDRSGNTAVNGGLAMRPDDLGRLGRLMLQNGVWGERQLISADYLRQATTGTDANPGYGFLTWLNSGDTYKGTEVPAAVSHDRPQFPGSPRDMYSFEGALGQFVTVVPSRDMVIIRMGVPLRVDPANPVAILTGSGNPDNKELYQRISAAVTDIPAEPYVDPYTLESARLPIRGLDDLLRVIDPVTVASILLGVGPYASSACNILWCNGKPVPVDVFQLLVDVSGQLAAAVTAAGNAPR</sequence>
<dbReference type="Proteomes" id="UP000233766">
    <property type="component" value="Unassembled WGS sequence"/>
</dbReference>
<keyword evidence="1" id="KW-0732">Signal</keyword>
<evidence type="ECO:0000256" key="1">
    <source>
        <dbReference type="SAM" id="SignalP"/>
    </source>
</evidence>
<feature type="signal peptide" evidence="1">
    <location>
        <begin position="1"/>
        <end position="29"/>
    </location>
</feature>
<dbReference type="Gene3D" id="3.40.710.10">
    <property type="entry name" value="DD-peptidase/beta-lactamase superfamily"/>
    <property type="match status" value="1"/>
</dbReference>
<dbReference type="EMBL" id="PJMW01000002">
    <property type="protein sequence ID" value="PKV80223.1"/>
    <property type="molecule type" value="Genomic_DNA"/>
</dbReference>
<feature type="domain" description="Beta-lactamase-related" evidence="2">
    <location>
        <begin position="68"/>
        <end position="341"/>
    </location>
</feature>
<proteinExistence type="predicted"/>
<accession>A0A2N3VEZ5</accession>
<dbReference type="AlphaFoldDB" id="A0A2N3VEZ5"/>